<evidence type="ECO:0000256" key="4">
    <source>
        <dbReference type="ARBA" id="ARBA00022989"/>
    </source>
</evidence>
<dbReference type="Pfam" id="PF01529">
    <property type="entry name" value="DHHC"/>
    <property type="match status" value="1"/>
</dbReference>
<gene>
    <name evidence="10" type="ORF">CYCCA115_LOCUS22523</name>
</gene>
<comment type="subcellular location">
    <subcellularLocation>
        <location evidence="1">Membrane</location>
        <topology evidence="1">Multi-pass membrane protein</topology>
    </subcellularLocation>
</comment>
<dbReference type="GO" id="GO:0016020">
    <property type="term" value="C:membrane"/>
    <property type="evidence" value="ECO:0007669"/>
    <property type="project" value="UniProtKB-SubCell"/>
</dbReference>
<feature type="transmembrane region" description="Helical" evidence="7">
    <location>
        <begin position="175"/>
        <end position="200"/>
    </location>
</feature>
<dbReference type="Proteomes" id="UP001295423">
    <property type="component" value="Unassembled WGS sequence"/>
</dbReference>
<dbReference type="GO" id="GO:0005794">
    <property type="term" value="C:Golgi apparatus"/>
    <property type="evidence" value="ECO:0007669"/>
    <property type="project" value="TreeGrafter"/>
</dbReference>
<evidence type="ECO:0000256" key="3">
    <source>
        <dbReference type="ARBA" id="ARBA00022692"/>
    </source>
</evidence>
<dbReference type="InterPro" id="IPR039859">
    <property type="entry name" value="PFA4/ZDH16/20/ERF2-like"/>
</dbReference>
<proteinExistence type="inferred from homology"/>
<dbReference type="PANTHER" id="PTHR22883">
    <property type="entry name" value="ZINC FINGER DHHC DOMAIN CONTAINING PROTEIN"/>
    <property type="match status" value="1"/>
</dbReference>
<keyword evidence="11" id="KW-1185">Reference proteome</keyword>
<keyword evidence="5 7" id="KW-0472">Membrane</keyword>
<keyword evidence="3 7" id="KW-0812">Transmembrane</keyword>
<protein>
    <recommendedName>
        <fullName evidence="7">Palmitoyltransferase</fullName>
        <ecNumber evidence="7">2.3.1.225</ecNumber>
    </recommendedName>
</protein>
<comment type="caution">
    <text evidence="10">The sequence shown here is derived from an EMBL/GenBank/DDBJ whole genome shotgun (WGS) entry which is preliminary data.</text>
</comment>
<sequence>MTIKDDSSQLSETPALGGTPVNKEITTTDDVEGQKVTKRKKGNAQHQESSDPREQKLMHWRNSIYAVGRVNIDWKDENPFLSHPPGHKRNDNVAWSGVVCGSCLTCVGRIGNMAVFYSTMEEYEAVEKSEGREDRVVKRKRPRPVCMVGPYWPVNLCLTWPLILGISGWTLFTKVIYQNFVIIITWSLCTFALCASLLLVSCTNPGILYRHEEAPPGEEGSWQWNDQARTYRPSNARFDTECQVVIEEFDHTCPWTGTGIGGGNMKHFKSFVFMVPVCIIYTVVLHMGFT</sequence>
<dbReference type="GO" id="GO:0005783">
    <property type="term" value="C:endoplasmic reticulum"/>
    <property type="evidence" value="ECO:0007669"/>
    <property type="project" value="TreeGrafter"/>
</dbReference>
<reference evidence="10" key="1">
    <citation type="submission" date="2023-08" db="EMBL/GenBank/DDBJ databases">
        <authorList>
            <person name="Audoor S."/>
            <person name="Bilcke G."/>
        </authorList>
    </citation>
    <scope>NUCLEOTIDE SEQUENCE</scope>
</reference>
<dbReference type="EMBL" id="CAKOGP040002313">
    <property type="protein sequence ID" value="CAJ1966937.1"/>
    <property type="molecule type" value="Genomic_DNA"/>
</dbReference>
<evidence type="ECO:0000259" key="9">
    <source>
        <dbReference type="Pfam" id="PF01529"/>
    </source>
</evidence>
<name>A0AAD2GAU2_9STRA</name>
<evidence type="ECO:0000256" key="5">
    <source>
        <dbReference type="ARBA" id="ARBA00023136"/>
    </source>
</evidence>
<evidence type="ECO:0000313" key="11">
    <source>
        <dbReference type="Proteomes" id="UP001295423"/>
    </source>
</evidence>
<comment type="catalytic activity">
    <reaction evidence="7">
        <text>L-cysteinyl-[protein] + hexadecanoyl-CoA = S-hexadecanoyl-L-cysteinyl-[protein] + CoA</text>
        <dbReference type="Rhea" id="RHEA:36683"/>
        <dbReference type="Rhea" id="RHEA-COMP:10131"/>
        <dbReference type="Rhea" id="RHEA-COMP:11032"/>
        <dbReference type="ChEBI" id="CHEBI:29950"/>
        <dbReference type="ChEBI" id="CHEBI:57287"/>
        <dbReference type="ChEBI" id="CHEBI:57379"/>
        <dbReference type="ChEBI" id="CHEBI:74151"/>
        <dbReference type="EC" id="2.3.1.225"/>
    </reaction>
</comment>
<evidence type="ECO:0000256" key="2">
    <source>
        <dbReference type="ARBA" id="ARBA00022679"/>
    </source>
</evidence>
<evidence type="ECO:0000256" key="8">
    <source>
        <dbReference type="SAM" id="MobiDB-lite"/>
    </source>
</evidence>
<feature type="region of interest" description="Disordered" evidence="8">
    <location>
        <begin position="1"/>
        <end position="57"/>
    </location>
</feature>
<dbReference type="AlphaFoldDB" id="A0AAD2GAU2"/>
<evidence type="ECO:0000313" key="10">
    <source>
        <dbReference type="EMBL" id="CAJ1966937.1"/>
    </source>
</evidence>
<keyword evidence="2 7" id="KW-0808">Transferase</keyword>
<keyword evidence="4 7" id="KW-1133">Transmembrane helix</keyword>
<comment type="similarity">
    <text evidence="7">Belongs to the DHHC palmitoyltransferase family.</text>
</comment>
<feature type="transmembrane region" description="Helical" evidence="7">
    <location>
        <begin position="148"/>
        <end position="169"/>
    </location>
</feature>
<feature type="transmembrane region" description="Helical" evidence="7">
    <location>
        <begin position="271"/>
        <end position="289"/>
    </location>
</feature>
<evidence type="ECO:0000256" key="6">
    <source>
        <dbReference type="ARBA" id="ARBA00023315"/>
    </source>
</evidence>
<accession>A0AAD2GAU2</accession>
<evidence type="ECO:0000256" key="7">
    <source>
        <dbReference type="RuleBase" id="RU079119"/>
    </source>
</evidence>
<dbReference type="GO" id="GO:0006612">
    <property type="term" value="P:protein targeting to membrane"/>
    <property type="evidence" value="ECO:0007669"/>
    <property type="project" value="TreeGrafter"/>
</dbReference>
<keyword evidence="6 7" id="KW-0012">Acyltransferase</keyword>
<evidence type="ECO:0000256" key="1">
    <source>
        <dbReference type="ARBA" id="ARBA00004141"/>
    </source>
</evidence>
<dbReference type="InterPro" id="IPR001594">
    <property type="entry name" value="Palmitoyltrfase_DHHC"/>
</dbReference>
<comment type="domain">
    <text evidence="7">The DHHC domain is required for palmitoyltransferase activity.</text>
</comment>
<feature type="compositionally biased region" description="Basic and acidic residues" evidence="8">
    <location>
        <begin position="48"/>
        <end position="57"/>
    </location>
</feature>
<dbReference type="PANTHER" id="PTHR22883:SF203">
    <property type="entry name" value="PALMITOYLTRANSFERASE"/>
    <property type="match status" value="1"/>
</dbReference>
<dbReference type="PROSITE" id="PS50216">
    <property type="entry name" value="DHHC"/>
    <property type="match status" value="1"/>
</dbReference>
<organism evidence="10 11">
    <name type="scientific">Cylindrotheca closterium</name>
    <dbReference type="NCBI Taxonomy" id="2856"/>
    <lineage>
        <taxon>Eukaryota</taxon>
        <taxon>Sar</taxon>
        <taxon>Stramenopiles</taxon>
        <taxon>Ochrophyta</taxon>
        <taxon>Bacillariophyta</taxon>
        <taxon>Bacillariophyceae</taxon>
        <taxon>Bacillariophycidae</taxon>
        <taxon>Bacillariales</taxon>
        <taxon>Bacillariaceae</taxon>
        <taxon>Cylindrotheca</taxon>
    </lineage>
</organism>
<feature type="domain" description="Palmitoyltransferase DHHC" evidence="9">
    <location>
        <begin position="222"/>
        <end position="287"/>
    </location>
</feature>
<dbReference type="EC" id="2.3.1.225" evidence="7"/>
<dbReference type="GO" id="GO:0019706">
    <property type="term" value="F:protein-cysteine S-palmitoyltransferase activity"/>
    <property type="evidence" value="ECO:0007669"/>
    <property type="project" value="UniProtKB-EC"/>
</dbReference>